<feature type="transmembrane region" description="Helical" evidence="1">
    <location>
        <begin position="89"/>
        <end position="109"/>
    </location>
</feature>
<keyword evidence="1" id="KW-0812">Transmembrane</keyword>
<dbReference type="AlphaFoldDB" id="A0A133VT85"/>
<evidence type="ECO:0000256" key="1">
    <source>
        <dbReference type="SAM" id="Phobius"/>
    </source>
</evidence>
<proteinExistence type="predicted"/>
<dbReference type="PATRIC" id="fig|1698257.3.peg.33"/>
<accession>A0A133VT85</accession>
<reference evidence="2 3" key="1">
    <citation type="journal article" date="2016" name="Sci. Rep.">
        <title>Metabolic traits of an uncultured archaeal lineage -MSBL1- from brine pools of the Red Sea.</title>
        <authorList>
            <person name="Mwirichia R."/>
            <person name="Alam I."/>
            <person name="Rashid M."/>
            <person name="Vinu M."/>
            <person name="Ba-Alawi W."/>
            <person name="Anthony Kamau A."/>
            <person name="Kamanda Ngugi D."/>
            <person name="Goker M."/>
            <person name="Klenk H.P."/>
            <person name="Bajic V."/>
            <person name="Stingl U."/>
        </authorList>
    </citation>
    <scope>NUCLEOTIDE SEQUENCE [LARGE SCALE GENOMIC DNA]</scope>
    <source>
        <strain evidence="2">SCGC-AAA833F18</strain>
    </source>
</reference>
<gene>
    <name evidence="2" type="ORF">AKJ35_00165</name>
</gene>
<sequence>MRFSRKLTLNNYLSHASMLILVASFILAFLFAFAPTMPDLPQDPAQLRWFVSSWNLAGPLMFIVVFRIHALRRIFKTLMSKPTIGVTPWVRFWFLAAMFFGLATTPYLAHSFLQNGSTFSSSTYLLS</sequence>
<dbReference type="EMBL" id="LHYO01000001">
    <property type="protein sequence ID" value="KXB09663.1"/>
    <property type="molecule type" value="Genomic_DNA"/>
</dbReference>
<evidence type="ECO:0000313" key="2">
    <source>
        <dbReference type="EMBL" id="KXB09663.1"/>
    </source>
</evidence>
<keyword evidence="3" id="KW-1185">Reference proteome</keyword>
<feature type="transmembrane region" description="Helical" evidence="1">
    <location>
        <begin position="12"/>
        <end position="34"/>
    </location>
</feature>
<keyword evidence="1" id="KW-0472">Membrane</keyword>
<comment type="caution">
    <text evidence="2">The sequence shown here is derived from an EMBL/GenBank/DDBJ whole genome shotgun (WGS) entry which is preliminary data.</text>
</comment>
<name>A0A133VT85_9EURY</name>
<evidence type="ECO:0000313" key="3">
    <source>
        <dbReference type="Proteomes" id="UP000070399"/>
    </source>
</evidence>
<keyword evidence="1" id="KW-1133">Transmembrane helix</keyword>
<feature type="transmembrane region" description="Helical" evidence="1">
    <location>
        <begin position="46"/>
        <end position="68"/>
    </location>
</feature>
<dbReference type="Proteomes" id="UP000070399">
    <property type="component" value="Unassembled WGS sequence"/>
</dbReference>
<protein>
    <submittedName>
        <fullName evidence="2">Uncharacterized protein</fullName>
    </submittedName>
</protein>
<organism evidence="2 3">
    <name type="scientific">candidate division MSBL1 archaeon SCGC-AAA833F18</name>
    <dbReference type="NCBI Taxonomy" id="1698257"/>
    <lineage>
        <taxon>Archaea</taxon>
        <taxon>Methanobacteriati</taxon>
        <taxon>Methanobacteriota</taxon>
        <taxon>candidate division MSBL1</taxon>
    </lineage>
</organism>